<organism evidence="1 2">
    <name type="scientific">Mycena chlorophos</name>
    <name type="common">Agaric fungus</name>
    <name type="synonym">Agaricus chlorophos</name>
    <dbReference type="NCBI Taxonomy" id="658473"/>
    <lineage>
        <taxon>Eukaryota</taxon>
        <taxon>Fungi</taxon>
        <taxon>Dikarya</taxon>
        <taxon>Basidiomycota</taxon>
        <taxon>Agaricomycotina</taxon>
        <taxon>Agaricomycetes</taxon>
        <taxon>Agaricomycetidae</taxon>
        <taxon>Agaricales</taxon>
        <taxon>Marasmiineae</taxon>
        <taxon>Mycenaceae</taxon>
        <taxon>Mycena</taxon>
    </lineage>
</organism>
<accession>A0ABQ0M1V6</accession>
<protein>
    <recommendedName>
        <fullName evidence="3">F-box domain-containing protein</fullName>
    </recommendedName>
</protein>
<sequence>MPVLPPELEAHIILNHVDDTASLRACALACGRLCYWAQSRLFATITTYSDWDCSLSWAKRVERLVDILSRSPYLLLHVRSLVLVDSYPALLGVFATQRWKSLARLELHIIPEPSEEVVTSIQRLISGPSLQMLRLGFYGESWDSVYLSRILAYCSPTLANLDISHCSGSTSGPPLQIPSTLNFGSPRAQIRRLRLADSPAAVAALDADILPLDFTHVQEVVYSKSPHASLNSLLRRSKAHLSLKVDPKDCTLTSFDFSLPSLHTLECTYTPRTAHHILPRIPRTSRLTTLTLTASPDDWDPELQDQHQLIGALFDDQLLERFHRLRVVRVEVKMSLSRLEEELSTTELTLAIEGALPKLANAGMLAIIFT</sequence>
<name>A0ABQ0M1V6_MYCCL</name>
<gene>
    <name evidence="1" type="ORF">MCHLO_13877</name>
</gene>
<dbReference type="Gene3D" id="3.80.10.10">
    <property type="entry name" value="Ribonuclease Inhibitor"/>
    <property type="match status" value="1"/>
</dbReference>
<dbReference type="EMBL" id="DF849438">
    <property type="protein sequence ID" value="GAT57328.1"/>
    <property type="molecule type" value="Genomic_DNA"/>
</dbReference>
<dbReference type="InterPro" id="IPR032675">
    <property type="entry name" value="LRR_dom_sf"/>
</dbReference>
<proteinExistence type="predicted"/>
<evidence type="ECO:0000313" key="1">
    <source>
        <dbReference type="EMBL" id="GAT57328.1"/>
    </source>
</evidence>
<dbReference type="SUPFAM" id="SSF52047">
    <property type="entry name" value="RNI-like"/>
    <property type="match status" value="1"/>
</dbReference>
<evidence type="ECO:0008006" key="3">
    <source>
        <dbReference type="Google" id="ProtNLM"/>
    </source>
</evidence>
<keyword evidence="2" id="KW-1185">Reference proteome</keyword>
<reference evidence="1" key="1">
    <citation type="submission" date="2014-09" db="EMBL/GenBank/DDBJ databases">
        <title>Genome sequence of the luminous mushroom Mycena chlorophos for searching fungal bioluminescence genes.</title>
        <authorList>
            <person name="Tanaka Y."/>
            <person name="Kasuga D."/>
            <person name="Oba Y."/>
            <person name="Hase S."/>
            <person name="Sato K."/>
            <person name="Oba Y."/>
            <person name="Sakakibara Y."/>
        </authorList>
    </citation>
    <scope>NUCLEOTIDE SEQUENCE</scope>
</reference>
<evidence type="ECO:0000313" key="2">
    <source>
        <dbReference type="Proteomes" id="UP000815677"/>
    </source>
</evidence>
<dbReference type="Proteomes" id="UP000815677">
    <property type="component" value="Unassembled WGS sequence"/>
</dbReference>